<dbReference type="AlphaFoldDB" id="A0A081BRG2"/>
<evidence type="ECO:0000259" key="1">
    <source>
        <dbReference type="Pfam" id="PF11738"/>
    </source>
</evidence>
<keyword evidence="3" id="KW-1185">Reference proteome</keyword>
<dbReference type="Proteomes" id="UP000030700">
    <property type="component" value="Unassembled WGS sequence"/>
</dbReference>
<sequence length="361" mass="41298">MRQRDVYYHLAIVSIALFAMSPVYSSAEEENYYDVFSPMTNYCKTPPNSKQLFIGQIENTEEIAVILDSHNTGYFELMACLTPKTRCQYGRGSIKITKKEASKITLQVYGEDTENNTDEESQSEPQIVSTFSGRMEQEGEQFVGTWYSNSTPQGIPFLLWKVAEYSLAGRIEGQAFYRVQTTRHFTDEQRVSEIVRSGLVSSRSCVNENEEESYETDYRLYYDSPLFLSMYYAFHRWYAGGPAHGELSSRAYNVLFSSTGLREVTLWELLDEKEAVDILSNACIKGLQTQEARDVVEGTFTAFSKEFFNDFAIHPHGVTIIFAPEVVSSYQAGWFDVTIPFEQLKQVLNYNHPIVKQLLAK</sequence>
<dbReference type="InterPro" id="IPR037126">
    <property type="entry name" value="PdaC/RsiV-like_sf"/>
</dbReference>
<proteinExistence type="predicted"/>
<evidence type="ECO:0000313" key="3">
    <source>
        <dbReference type="Proteomes" id="UP000030700"/>
    </source>
</evidence>
<feature type="domain" description="DUF3298" evidence="1">
    <location>
        <begin position="274"/>
        <end position="342"/>
    </location>
</feature>
<name>A0A081BRG2_9BACT</name>
<accession>A0A081BRG2</accession>
<dbReference type="Pfam" id="PF11738">
    <property type="entry name" value="DUF3298"/>
    <property type="match status" value="1"/>
</dbReference>
<organism evidence="2">
    <name type="scientific">Candidatus Moduliflexus flocculans</name>
    <dbReference type="NCBI Taxonomy" id="1499966"/>
    <lineage>
        <taxon>Bacteria</taxon>
        <taxon>Candidatus Moduliflexota</taxon>
        <taxon>Candidatus Moduliflexia</taxon>
        <taxon>Candidatus Moduliflexales</taxon>
        <taxon>Candidatus Moduliflexaceae</taxon>
    </lineage>
</organism>
<reference evidence="2" key="1">
    <citation type="journal article" date="2015" name="PeerJ">
        <title>First genomic representation of candidate bacterial phylum KSB3 points to enhanced environmental sensing as a trigger of wastewater bulking.</title>
        <authorList>
            <person name="Sekiguchi Y."/>
            <person name="Ohashi A."/>
            <person name="Parks D.H."/>
            <person name="Yamauchi T."/>
            <person name="Tyson G.W."/>
            <person name="Hugenholtz P."/>
        </authorList>
    </citation>
    <scope>NUCLEOTIDE SEQUENCE [LARGE SCALE GENOMIC DNA]</scope>
</reference>
<dbReference type="HOGENOM" id="CLU_766531_0_0_0"/>
<protein>
    <recommendedName>
        <fullName evidence="1">DUF3298 domain-containing protein</fullName>
    </recommendedName>
</protein>
<dbReference type="EMBL" id="DF820460">
    <property type="protein sequence ID" value="GAK53993.1"/>
    <property type="molecule type" value="Genomic_DNA"/>
</dbReference>
<evidence type="ECO:0000313" key="2">
    <source>
        <dbReference type="EMBL" id="GAK53993.1"/>
    </source>
</evidence>
<dbReference type="Gene3D" id="3.90.640.20">
    <property type="entry name" value="Heat-shock cognate protein, ATPase"/>
    <property type="match status" value="1"/>
</dbReference>
<dbReference type="InterPro" id="IPR021729">
    <property type="entry name" value="DUF3298"/>
</dbReference>
<gene>
    <name evidence="2" type="ORF">U14_05270</name>
</gene>